<organism evidence="1 2">
    <name type="scientific">Planctomicrobium piriforme</name>
    <dbReference type="NCBI Taxonomy" id="1576369"/>
    <lineage>
        <taxon>Bacteria</taxon>
        <taxon>Pseudomonadati</taxon>
        <taxon>Planctomycetota</taxon>
        <taxon>Planctomycetia</taxon>
        <taxon>Planctomycetales</taxon>
        <taxon>Planctomycetaceae</taxon>
        <taxon>Planctomicrobium</taxon>
    </lineage>
</organism>
<sequence length="71" mass="8273">MLPQRLQDDVIDDLMAEVLRQKSEWERLQIAFRMWESARSMISANLAFENPTWSPEQIQRAVASRMSHGAV</sequence>
<protein>
    <submittedName>
        <fullName evidence="1">Uncharacterized protein</fullName>
    </submittedName>
</protein>
<evidence type="ECO:0000313" key="1">
    <source>
        <dbReference type="EMBL" id="SFI15909.1"/>
    </source>
</evidence>
<dbReference type="Proteomes" id="UP000199518">
    <property type="component" value="Unassembled WGS sequence"/>
</dbReference>
<dbReference type="RefSeq" id="WP_092049449.1">
    <property type="nucleotide sequence ID" value="NZ_FOQD01000006.1"/>
</dbReference>
<proteinExistence type="predicted"/>
<name>A0A1I3FXJ7_9PLAN</name>
<accession>A0A1I3FXJ7</accession>
<reference evidence="2" key="1">
    <citation type="submission" date="2016-10" db="EMBL/GenBank/DDBJ databases">
        <authorList>
            <person name="Varghese N."/>
            <person name="Submissions S."/>
        </authorList>
    </citation>
    <scope>NUCLEOTIDE SEQUENCE [LARGE SCALE GENOMIC DNA]</scope>
    <source>
        <strain evidence="2">DSM 26348</strain>
    </source>
</reference>
<dbReference type="Pfam" id="PF18993">
    <property type="entry name" value="Rv0078B"/>
    <property type="match status" value="1"/>
</dbReference>
<dbReference type="OrthoDB" id="289778at2"/>
<evidence type="ECO:0000313" key="2">
    <source>
        <dbReference type="Proteomes" id="UP000199518"/>
    </source>
</evidence>
<dbReference type="InterPro" id="IPR044054">
    <property type="entry name" value="Rv0078B"/>
</dbReference>
<keyword evidence="2" id="KW-1185">Reference proteome</keyword>
<dbReference type="EMBL" id="FOQD01000006">
    <property type="protein sequence ID" value="SFI15909.1"/>
    <property type="molecule type" value="Genomic_DNA"/>
</dbReference>
<gene>
    <name evidence="1" type="ORF">SAMN05421753_10677</name>
</gene>
<dbReference type="AlphaFoldDB" id="A0A1I3FXJ7"/>
<dbReference type="STRING" id="1576369.SAMN05421753_10677"/>